<sequence>MKDVSRTVFDLYPVGLFRRGSSGEVEQDPDALLPGANLRKFGWTILDKRASDGFSYQPVPFSSAGISDGNRKDIAGRAFVLERDSGTTRLFFVWMPTTLVNRISNGTLLAPLNFHVLFHPPTYEKEYKGTRPYWTGKLPADGVPYYVRLGIRYLCSDFKSIAHHVMAVTRREPNLAYVVPVADHAGNFADMITPDGMLGTLNDVYRSLLTLLNAPDKPRFDTIGHVMVSGYSRSGNRLVELMAQFSAKPFFTQHLIQLNAFDINLGDTEQQRLPQLARLWEGARQWATVNRKARAYVYTAYRSHYNHCLNNPIPRGNRWSETVNVNLEDVSWFDADAKKKPGEKRGVASETYASDGRFGLMCLPISFFRYYLENEGKNGREIIGNQVRGWQDDEYHLGGYHGHGLFLRGMMSHALAHADPTFFAVRQR</sequence>
<dbReference type="EMBL" id="JAMDNP010000010">
    <property type="protein sequence ID" value="MCY9760181.1"/>
    <property type="molecule type" value="Genomic_DNA"/>
</dbReference>
<dbReference type="Proteomes" id="UP001527181">
    <property type="component" value="Unassembled WGS sequence"/>
</dbReference>
<name>A0ABT4GU07_PAEAL</name>
<dbReference type="RefSeq" id="WP_040736385.1">
    <property type="nucleotide sequence ID" value="NZ_JAMDLX010000087.1"/>
</dbReference>
<evidence type="ECO:0000313" key="1">
    <source>
        <dbReference type="EMBL" id="MCY9760181.1"/>
    </source>
</evidence>
<reference evidence="1 2" key="1">
    <citation type="submission" date="2022-05" db="EMBL/GenBank/DDBJ databases">
        <title>Genome Sequencing of Bee-Associated Microbes.</title>
        <authorList>
            <person name="Dunlap C."/>
        </authorList>
    </citation>
    <scope>NUCLEOTIDE SEQUENCE [LARGE SCALE GENOMIC DNA]</scope>
    <source>
        <strain evidence="1 2">NRRL B-04010</strain>
    </source>
</reference>
<gene>
    <name evidence="1" type="ORF">M5X12_06270</name>
</gene>
<keyword evidence="2" id="KW-1185">Reference proteome</keyword>
<dbReference type="GeneID" id="94491197"/>
<proteinExistence type="predicted"/>
<protein>
    <recommendedName>
        <fullName evidence="3">Esterase</fullName>
    </recommendedName>
</protein>
<accession>A0ABT4GU07</accession>
<evidence type="ECO:0008006" key="3">
    <source>
        <dbReference type="Google" id="ProtNLM"/>
    </source>
</evidence>
<organism evidence="1 2">
    <name type="scientific">Paenibacillus alvei</name>
    <name type="common">Bacillus alvei</name>
    <dbReference type="NCBI Taxonomy" id="44250"/>
    <lineage>
        <taxon>Bacteria</taxon>
        <taxon>Bacillati</taxon>
        <taxon>Bacillota</taxon>
        <taxon>Bacilli</taxon>
        <taxon>Bacillales</taxon>
        <taxon>Paenibacillaceae</taxon>
        <taxon>Paenibacillus</taxon>
    </lineage>
</organism>
<evidence type="ECO:0000313" key="2">
    <source>
        <dbReference type="Proteomes" id="UP001527181"/>
    </source>
</evidence>
<comment type="caution">
    <text evidence="1">The sequence shown here is derived from an EMBL/GenBank/DDBJ whole genome shotgun (WGS) entry which is preliminary data.</text>
</comment>